<name>A0A6G0XK21_APHCR</name>
<reference evidence="1 2" key="1">
    <citation type="submission" date="2019-08" db="EMBL/GenBank/DDBJ databases">
        <title>Whole genome of Aphis craccivora.</title>
        <authorList>
            <person name="Voronova N.V."/>
            <person name="Shulinski R.S."/>
            <person name="Bandarenka Y.V."/>
            <person name="Zhorov D.G."/>
            <person name="Warner D."/>
        </authorList>
    </citation>
    <scope>NUCLEOTIDE SEQUENCE [LARGE SCALE GENOMIC DNA]</scope>
    <source>
        <strain evidence="1">180601</strain>
        <tissue evidence="1">Whole Body</tissue>
    </source>
</reference>
<proteinExistence type="predicted"/>
<gene>
    <name evidence="1" type="ORF">FWK35_00023124</name>
</gene>
<dbReference type="OrthoDB" id="6618237at2759"/>
<organism evidence="1 2">
    <name type="scientific">Aphis craccivora</name>
    <name type="common">Cowpea aphid</name>
    <dbReference type="NCBI Taxonomy" id="307492"/>
    <lineage>
        <taxon>Eukaryota</taxon>
        <taxon>Metazoa</taxon>
        <taxon>Ecdysozoa</taxon>
        <taxon>Arthropoda</taxon>
        <taxon>Hexapoda</taxon>
        <taxon>Insecta</taxon>
        <taxon>Pterygota</taxon>
        <taxon>Neoptera</taxon>
        <taxon>Paraneoptera</taxon>
        <taxon>Hemiptera</taxon>
        <taxon>Sternorrhyncha</taxon>
        <taxon>Aphidomorpha</taxon>
        <taxon>Aphidoidea</taxon>
        <taxon>Aphididae</taxon>
        <taxon>Aphidini</taxon>
        <taxon>Aphis</taxon>
        <taxon>Aphis</taxon>
    </lineage>
</organism>
<comment type="caution">
    <text evidence="1">The sequence shown here is derived from an EMBL/GenBank/DDBJ whole genome shotgun (WGS) entry which is preliminary data.</text>
</comment>
<evidence type="ECO:0000313" key="1">
    <source>
        <dbReference type="EMBL" id="KAF0740722.1"/>
    </source>
</evidence>
<dbReference type="AlphaFoldDB" id="A0A6G0XK21"/>
<sequence>MFRIGGSLRSNHAAVKVLNESDCLTSQMLNSNVFDEMDDHREHVNEIANIESSSSLSKSSVLKECFDLLTEFEVPILIYVPNSCPIAIAGYVANRFANKYSELIKQIDDKTNSCWISFKSKGGLKMPSDSMVVAVRKLEIEFQKLHQESISKNKNIMKNMTTLLMSYIEDLCIPKDAVECLVRTRTFIRLNYLNNKTTEKNYTKRQENRKNKNL</sequence>
<accession>A0A6G0XK21</accession>
<protein>
    <submittedName>
        <fullName evidence="1">Uncharacterized protein</fullName>
    </submittedName>
</protein>
<keyword evidence="2" id="KW-1185">Reference proteome</keyword>
<evidence type="ECO:0000313" key="2">
    <source>
        <dbReference type="Proteomes" id="UP000478052"/>
    </source>
</evidence>
<dbReference type="Proteomes" id="UP000478052">
    <property type="component" value="Unassembled WGS sequence"/>
</dbReference>
<dbReference type="EMBL" id="VUJU01007768">
    <property type="protein sequence ID" value="KAF0740722.1"/>
    <property type="molecule type" value="Genomic_DNA"/>
</dbReference>